<dbReference type="InterPro" id="IPR023401">
    <property type="entry name" value="ODC_N"/>
</dbReference>
<proteinExistence type="predicted"/>
<dbReference type="PANTHER" id="PTHR13812">
    <property type="entry name" value="KETIMINE REDUCTASE MU-CRYSTALLIN"/>
    <property type="match status" value="1"/>
</dbReference>
<comment type="caution">
    <text evidence="1">The sequence shown here is derived from an EMBL/GenBank/DDBJ whole genome shotgun (WGS) entry which is preliminary data.</text>
</comment>
<keyword evidence="2" id="KW-1185">Reference proteome</keyword>
<dbReference type="Proteomes" id="UP000214365">
    <property type="component" value="Unassembled WGS sequence"/>
</dbReference>
<gene>
    <name evidence="1" type="ORF">UA08_04591</name>
</gene>
<dbReference type="PANTHER" id="PTHR13812:SF23">
    <property type="entry name" value="PRNX PROTEIN"/>
    <property type="match status" value="1"/>
</dbReference>
<dbReference type="InterPro" id="IPR036291">
    <property type="entry name" value="NAD(P)-bd_dom_sf"/>
</dbReference>
<dbReference type="Gene3D" id="3.40.50.720">
    <property type="entry name" value="NAD(P)-binding Rossmann-like Domain"/>
    <property type="match status" value="1"/>
</dbReference>
<reference evidence="1 2" key="1">
    <citation type="submission" date="2015-06" db="EMBL/GenBank/DDBJ databases">
        <title>Talaromyces atroroseus IBT 11181 draft genome.</title>
        <authorList>
            <person name="Rasmussen K.B."/>
            <person name="Rasmussen S."/>
            <person name="Petersen B."/>
            <person name="Sicheritz-Ponten T."/>
            <person name="Mortensen U.H."/>
            <person name="Thrane U."/>
        </authorList>
    </citation>
    <scope>NUCLEOTIDE SEQUENCE [LARGE SCALE GENOMIC DNA]</scope>
    <source>
        <strain evidence="1 2">IBT 11181</strain>
    </source>
</reference>
<protein>
    <submittedName>
        <fullName evidence="1">Uncharacterized protein</fullName>
    </submittedName>
</protein>
<dbReference type="RefSeq" id="XP_020119918.1">
    <property type="nucleotide sequence ID" value="XM_020266878.1"/>
</dbReference>
<sequence>MLAVSEKHLSNLLLSLDHSKCQRLLKHLLNALGTFSAQQQHNAKTEGVPKTIHQPARTSIVSEKWGSTTLFMPVSDDQSSGFKVVTVPRPTNAATPNTGNKSDSAVTAIRGVINILSPDGGLEGILSAAEITAFRTALATMIPFTRCPWIPKKRIVIFGSGKQAEWHARLALLTVPDPREIEEITFINRSHRRLDSTIISILFPDLRQRYPHLVLDAYSREQEEAKADGENAYKARLRADLALSDAIFCCTPSTTPLFTYDDLIPPTLISTSQPSSLKERFISLIGSYKPHMQEIDLKTLLSGPHGAIYVDSIEACMEEAGELIMAQVDASHLTELGELVLSDDDEAALPNGSGNVIFKCVGMGIMDLAIGRSLLYMAREQGYGTVLDGF</sequence>
<accession>A0A225B1V4</accession>
<dbReference type="GeneID" id="31004346"/>
<name>A0A225B1V4_TALAT</name>
<dbReference type="OrthoDB" id="41492at2759"/>
<evidence type="ECO:0000313" key="2">
    <source>
        <dbReference type="Proteomes" id="UP000214365"/>
    </source>
</evidence>
<dbReference type="GO" id="GO:0005737">
    <property type="term" value="C:cytoplasm"/>
    <property type="evidence" value="ECO:0007669"/>
    <property type="project" value="TreeGrafter"/>
</dbReference>
<organism evidence="1 2">
    <name type="scientific">Talaromyces atroroseus</name>
    <dbReference type="NCBI Taxonomy" id="1441469"/>
    <lineage>
        <taxon>Eukaryota</taxon>
        <taxon>Fungi</taxon>
        <taxon>Dikarya</taxon>
        <taxon>Ascomycota</taxon>
        <taxon>Pezizomycotina</taxon>
        <taxon>Eurotiomycetes</taxon>
        <taxon>Eurotiomycetidae</taxon>
        <taxon>Eurotiales</taxon>
        <taxon>Trichocomaceae</taxon>
        <taxon>Talaromyces</taxon>
        <taxon>Talaromyces sect. Trachyspermi</taxon>
    </lineage>
</organism>
<dbReference type="EMBL" id="LFMY01000006">
    <property type="protein sequence ID" value="OKL59797.1"/>
    <property type="molecule type" value="Genomic_DNA"/>
</dbReference>
<dbReference type="STRING" id="1441469.A0A225B1V4"/>
<dbReference type="SUPFAM" id="SSF51735">
    <property type="entry name" value="NAD(P)-binding Rossmann-fold domains"/>
    <property type="match status" value="1"/>
</dbReference>
<dbReference type="AlphaFoldDB" id="A0A225B1V4"/>
<evidence type="ECO:0000313" key="1">
    <source>
        <dbReference type="EMBL" id="OKL59797.1"/>
    </source>
</evidence>
<dbReference type="InterPro" id="IPR003462">
    <property type="entry name" value="ODC_Mu_crystall"/>
</dbReference>
<dbReference type="Gene3D" id="3.30.1780.10">
    <property type="entry name" value="ornithine cyclodeaminase, domain 1"/>
    <property type="match status" value="1"/>
</dbReference>